<organism evidence="2 3">
    <name type="scientific">Brevibacillus reuszeri</name>
    <dbReference type="NCBI Taxonomy" id="54915"/>
    <lineage>
        <taxon>Bacteria</taxon>
        <taxon>Bacillati</taxon>
        <taxon>Bacillota</taxon>
        <taxon>Bacilli</taxon>
        <taxon>Bacillales</taxon>
        <taxon>Paenibacillaceae</taxon>
        <taxon>Brevibacillus</taxon>
    </lineage>
</organism>
<reference evidence="1 4" key="3">
    <citation type="submission" date="2019-06" db="EMBL/GenBank/DDBJ databases">
        <title>Whole genome shotgun sequence of Brevibacillus reuszeri NBRC 15719.</title>
        <authorList>
            <person name="Hosoyama A."/>
            <person name="Uohara A."/>
            <person name="Ohji S."/>
            <person name="Ichikawa N."/>
        </authorList>
    </citation>
    <scope>NUCLEOTIDE SEQUENCE [LARGE SCALE GENOMIC DNA]</scope>
    <source>
        <strain evidence="1 4">NBRC 15719</strain>
    </source>
</reference>
<name>A0A0K9YZX5_9BACL</name>
<dbReference type="RefSeq" id="WP_049737782.1">
    <property type="nucleotide sequence ID" value="NZ_BJON01000012.1"/>
</dbReference>
<dbReference type="Gene3D" id="3.10.450.40">
    <property type="match status" value="1"/>
</dbReference>
<accession>A0A0K9YZX5</accession>
<keyword evidence="4" id="KW-1185">Reference proteome</keyword>
<dbReference type="Proteomes" id="UP000036834">
    <property type="component" value="Unassembled WGS sequence"/>
</dbReference>
<evidence type="ECO:0000313" key="2">
    <source>
        <dbReference type="EMBL" id="KNB73775.1"/>
    </source>
</evidence>
<comment type="caution">
    <text evidence="2">The sequence shown here is derived from an EMBL/GenBank/DDBJ whole genome shotgun (WGS) entry which is preliminary data.</text>
</comment>
<evidence type="ECO:0000313" key="1">
    <source>
        <dbReference type="EMBL" id="GED69383.1"/>
    </source>
</evidence>
<reference evidence="3" key="1">
    <citation type="submission" date="2015-07" db="EMBL/GenBank/DDBJ databases">
        <title>Genome sequencing project for genomic taxonomy and phylogenomics of Bacillus-like bacteria.</title>
        <authorList>
            <person name="Liu B."/>
            <person name="Wang J."/>
            <person name="Zhu Y."/>
            <person name="Liu G."/>
            <person name="Chen Q."/>
            <person name="Chen Z."/>
            <person name="Lan J."/>
            <person name="Che J."/>
            <person name="Ge C."/>
            <person name="Shi H."/>
            <person name="Pan Z."/>
            <person name="Liu X."/>
        </authorList>
    </citation>
    <scope>NUCLEOTIDE SEQUENCE [LARGE SCALE GENOMIC DNA]</scope>
    <source>
        <strain evidence="3">DSM 9887</strain>
    </source>
</reference>
<evidence type="ECO:0000313" key="3">
    <source>
        <dbReference type="Proteomes" id="UP000036834"/>
    </source>
</evidence>
<gene>
    <name evidence="2" type="ORF">ADS79_07515</name>
    <name evidence="1" type="ORF">BRE01_30850</name>
</gene>
<dbReference type="Proteomes" id="UP000319578">
    <property type="component" value="Unassembled WGS sequence"/>
</dbReference>
<dbReference type="EMBL" id="BJON01000012">
    <property type="protein sequence ID" value="GED69383.1"/>
    <property type="molecule type" value="Genomic_DNA"/>
</dbReference>
<dbReference type="EMBL" id="LGIQ01000005">
    <property type="protein sequence ID" value="KNB73775.1"/>
    <property type="molecule type" value="Genomic_DNA"/>
</dbReference>
<evidence type="ECO:0000313" key="4">
    <source>
        <dbReference type="Proteomes" id="UP000319578"/>
    </source>
</evidence>
<reference evidence="2" key="2">
    <citation type="submission" date="2015-07" db="EMBL/GenBank/DDBJ databases">
        <title>MeaNS - Measles Nucleotide Surveillance Program.</title>
        <authorList>
            <person name="Tran T."/>
            <person name="Druce J."/>
        </authorList>
    </citation>
    <scope>NUCLEOTIDE SEQUENCE</scope>
    <source>
        <strain evidence="2">DSM 9887</strain>
    </source>
</reference>
<dbReference type="Pfam" id="PF10934">
    <property type="entry name" value="Sheath_initiator"/>
    <property type="match status" value="1"/>
</dbReference>
<dbReference type="InterPro" id="IPR020288">
    <property type="entry name" value="Sheath_initiator"/>
</dbReference>
<dbReference type="PATRIC" id="fig|54915.3.peg.6936"/>
<dbReference type="STRING" id="54915.ADS79_07515"/>
<proteinExistence type="predicted"/>
<dbReference type="SUPFAM" id="SSF160719">
    <property type="entry name" value="gpW/gp25-like"/>
    <property type="match status" value="1"/>
</dbReference>
<sequence length="119" mass="13585">MLSLKLVNGDLAFDEDGELLTIEGPEEIAQCAAITLGTNKNEWFLNPQMGIRFMAFLDKKQSEEEMREEIRQGLFQEPRIKTVESIDFSIDRKKRELEVRFQATAIDGALINEVVTLHA</sequence>
<dbReference type="OrthoDB" id="2088193at2"/>
<protein>
    <submittedName>
        <fullName evidence="1">DUF2634 domain-containing protein</fullName>
    </submittedName>
</protein>
<dbReference type="AlphaFoldDB" id="A0A0K9YZX5"/>